<feature type="transmembrane region" description="Helical" evidence="1">
    <location>
        <begin position="17"/>
        <end position="33"/>
    </location>
</feature>
<evidence type="ECO:0000313" key="3">
    <source>
        <dbReference type="Proteomes" id="UP000184287"/>
    </source>
</evidence>
<sequence length="104" mass="11507">MVDRKELTKNESGQKEWSMVLIFAIVFMFIVYMRCTPSDEDTGILHMVLVGPIITILLGGYLFAYSGKGTNGTVRVIFIILIILSLILLAGFAYLIALGSAFKN</sequence>
<evidence type="ECO:0000256" key="1">
    <source>
        <dbReference type="SAM" id="Phobius"/>
    </source>
</evidence>
<dbReference type="Proteomes" id="UP000184287">
    <property type="component" value="Unassembled WGS sequence"/>
</dbReference>
<keyword evidence="1" id="KW-1133">Transmembrane helix</keyword>
<dbReference type="RefSeq" id="WP_073234961.1">
    <property type="nucleotide sequence ID" value="NZ_FQUQ01000005.1"/>
</dbReference>
<organism evidence="2 3">
    <name type="scientific">Pedobacter caeni</name>
    <dbReference type="NCBI Taxonomy" id="288992"/>
    <lineage>
        <taxon>Bacteria</taxon>
        <taxon>Pseudomonadati</taxon>
        <taxon>Bacteroidota</taxon>
        <taxon>Sphingobacteriia</taxon>
        <taxon>Sphingobacteriales</taxon>
        <taxon>Sphingobacteriaceae</taxon>
        <taxon>Pedobacter</taxon>
    </lineage>
</organism>
<keyword evidence="3" id="KW-1185">Reference proteome</keyword>
<dbReference type="STRING" id="288992.SAMN04488522_105362"/>
<protein>
    <submittedName>
        <fullName evidence="2">Uncharacterized protein</fullName>
    </submittedName>
</protein>
<keyword evidence="1" id="KW-0812">Transmembrane</keyword>
<feature type="transmembrane region" description="Helical" evidence="1">
    <location>
        <begin position="45"/>
        <end position="64"/>
    </location>
</feature>
<proteinExistence type="predicted"/>
<reference evidence="3" key="1">
    <citation type="submission" date="2016-11" db="EMBL/GenBank/DDBJ databases">
        <authorList>
            <person name="Varghese N."/>
            <person name="Submissions S."/>
        </authorList>
    </citation>
    <scope>NUCLEOTIDE SEQUENCE [LARGE SCALE GENOMIC DNA]</scope>
    <source>
        <strain evidence="3">DSM 16990</strain>
    </source>
</reference>
<feature type="transmembrane region" description="Helical" evidence="1">
    <location>
        <begin position="76"/>
        <end position="98"/>
    </location>
</feature>
<name>A0A1M5JJB1_9SPHI</name>
<dbReference type="OrthoDB" id="772597at2"/>
<dbReference type="AlphaFoldDB" id="A0A1M5JJB1"/>
<dbReference type="EMBL" id="FQUQ01000005">
    <property type="protein sequence ID" value="SHG40133.1"/>
    <property type="molecule type" value="Genomic_DNA"/>
</dbReference>
<gene>
    <name evidence="2" type="ORF">SAMN04488522_105362</name>
</gene>
<keyword evidence="1" id="KW-0472">Membrane</keyword>
<evidence type="ECO:0000313" key="2">
    <source>
        <dbReference type="EMBL" id="SHG40133.1"/>
    </source>
</evidence>
<accession>A0A1M5JJB1</accession>